<feature type="region of interest" description="Disordered" evidence="7">
    <location>
        <begin position="105"/>
        <end position="124"/>
    </location>
</feature>
<evidence type="ECO:0000256" key="1">
    <source>
        <dbReference type="ARBA" id="ARBA00004196"/>
    </source>
</evidence>
<feature type="compositionally biased region" description="Polar residues" evidence="7">
    <location>
        <begin position="11"/>
        <end position="22"/>
    </location>
</feature>
<keyword evidence="5" id="KW-0411">Iron-sulfur</keyword>
<dbReference type="GO" id="GO:0008616">
    <property type="term" value="P:tRNA queuosine(34) biosynthetic process"/>
    <property type="evidence" value="ECO:0007669"/>
    <property type="project" value="InterPro"/>
</dbReference>
<evidence type="ECO:0000256" key="4">
    <source>
        <dbReference type="ARBA" id="ARBA00023004"/>
    </source>
</evidence>
<comment type="subcellular location">
    <subcellularLocation>
        <location evidence="1">Cell envelope</location>
    </subcellularLocation>
</comment>
<evidence type="ECO:0000256" key="5">
    <source>
        <dbReference type="ARBA" id="ARBA00023014"/>
    </source>
</evidence>
<dbReference type="AlphaFoldDB" id="B3T1M0"/>
<dbReference type="GO" id="GO:0052693">
    <property type="term" value="F:epoxyqueuosine reductase activity"/>
    <property type="evidence" value="ECO:0007669"/>
    <property type="project" value="TreeGrafter"/>
</dbReference>
<name>B3T1M0_9ZZZZ</name>
<keyword evidence="4" id="KW-0408">Iron</keyword>
<dbReference type="Gene3D" id="3.30.70.20">
    <property type="match status" value="1"/>
</dbReference>
<proteinExistence type="predicted"/>
<evidence type="ECO:0000256" key="2">
    <source>
        <dbReference type="ARBA" id="ARBA00022485"/>
    </source>
</evidence>
<keyword evidence="2" id="KW-0004">4Fe-4S</keyword>
<dbReference type="InterPro" id="IPR017900">
    <property type="entry name" value="4Fe4S_Fe_S_CS"/>
</dbReference>
<keyword evidence="6" id="KW-0472">Membrane</keyword>
<dbReference type="SUPFAM" id="SSF54862">
    <property type="entry name" value="4Fe-4S ferredoxins"/>
    <property type="match status" value="1"/>
</dbReference>
<evidence type="ECO:0000259" key="8">
    <source>
        <dbReference type="Pfam" id="PF13486"/>
    </source>
</evidence>
<reference evidence="9" key="1">
    <citation type="journal article" date="2008" name="ISME J.">
        <title>Genomic patterns of recombination, clonal divergence and environment in marine microbial populations.</title>
        <authorList>
            <person name="Konstantinidis K.T."/>
            <person name="Delong E.F."/>
        </authorList>
    </citation>
    <scope>NUCLEOTIDE SEQUENCE</scope>
</reference>
<dbReference type="GO" id="GO:0046872">
    <property type="term" value="F:metal ion binding"/>
    <property type="evidence" value="ECO:0007669"/>
    <property type="project" value="UniProtKB-KW"/>
</dbReference>
<evidence type="ECO:0000256" key="3">
    <source>
        <dbReference type="ARBA" id="ARBA00022723"/>
    </source>
</evidence>
<dbReference type="NCBIfam" id="TIGR02486">
    <property type="entry name" value="RDH"/>
    <property type="match status" value="1"/>
</dbReference>
<dbReference type="InterPro" id="IPR004453">
    <property type="entry name" value="QueG"/>
</dbReference>
<gene>
    <name evidence="9" type="ORF">ALOHA_HF4000010I05ctg1g44</name>
</gene>
<dbReference type="GO" id="GO:0051539">
    <property type="term" value="F:4 iron, 4 sulfur cluster binding"/>
    <property type="evidence" value="ECO:0007669"/>
    <property type="project" value="UniProtKB-KW"/>
</dbReference>
<feature type="domain" description="Reductive dehalogenase" evidence="8">
    <location>
        <begin position="103"/>
        <end position="298"/>
    </location>
</feature>
<dbReference type="Pfam" id="PF13486">
    <property type="entry name" value="Dehalogenase"/>
    <property type="match status" value="1"/>
</dbReference>
<evidence type="ECO:0000313" key="9">
    <source>
        <dbReference type="EMBL" id="ABZ06479.1"/>
    </source>
</evidence>
<accession>B3T1M0</accession>
<protein>
    <submittedName>
        <fullName evidence="9">Putative 4Fe-4S binding domain protein</fullName>
    </submittedName>
</protein>
<dbReference type="PANTHER" id="PTHR30002:SF4">
    <property type="entry name" value="EPOXYQUEUOSINE REDUCTASE"/>
    <property type="match status" value="1"/>
</dbReference>
<dbReference type="InterPro" id="IPR028894">
    <property type="entry name" value="RDH_dom"/>
</dbReference>
<organism evidence="9">
    <name type="scientific">uncultured marine microorganism HF4000_010I05</name>
    <dbReference type="NCBI Taxonomy" id="455517"/>
    <lineage>
        <taxon>unclassified sequences</taxon>
        <taxon>environmental samples</taxon>
    </lineage>
</organism>
<dbReference type="PANTHER" id="PTHR30002">
    <property type="entry name" value="EPOXYQUEUOSINE REDUCTASE"/>
    <property type="match status" value="1"/>
</dbReference>
<dbReference type="InterPro" id="IPR012832">
    <property type="entry name" value="RDH"/>
</dbReference>
<dbReference type="PROSITE" id="PS00198">
    <property type="entry name" value="4FE4S_FER_1"/>
    <property type="match status" value="1"/>
</dbReference>
<dbReference type="EMBL" id="EU016576">
    <property type="protein sequence ID" value="ABZ06479.1"/>
    <property type="molecule type" value="Genomic_DNA"/>
</dbReference>
<evidence type="ECO:0000256" key="7">
    <source>
        <dbReference type="SAM" id="MobiDB-lite"/>
    </source>
</evidence>
<keyword evidence="3" id="KW-0479">Metal-binding</keyword>
<evidence type="ECO:0000256" key="6">
    <source>
        <dbReference type="ARBA" id="ARBA00023136"/>
    </source>
</evidence>
<sequence>MKLKLRGHAKPQSQEDSNTNGRVTAAEMYQVQDSYVRFNQRNHLGSQMIWNPQVEEERAKLKVKQRQLAEKGRPGFDATAWSLEYAADSLLSLMEFSKNQADKGATAWQSKLEPAPTGRPKTSPKEASQIVRKAAHLFGADQVGFAELDRRWVYSHYFDSETKKDYPIKFSDDPGYQQYDKPIRLEDGTRVIPKEMQYVVVLLHEWGKDVEGTEYAPTLLTEGLSTLAYARMAPTLWMLAEFIRGLGYHAIPAGNDTALSIPLAVDAGLGQLGRHGLLINPKVGSRCRISKIITDLPLEAAGAVDSGITEFCNACLKCVPKCGTGAIPKGDRSFDPLDESNATGVLSWKVDAKKCNTFQVRVGTTCSTCVRRCSWTKPPRRIYTIPRFFIRNFRWRWLNKFWVWLDDMFGYGKYDKRADDFWVASER</sequence>
<feature type="region of interest" description="Disordered" evidence="7">
    <location>
        <begin position="1"/>
        <end position="22"/>
    </location>
</feature>